<feature type="domain" description="ABC transporter" evidence="5">
    <location>
        <begin position="14"/>
        <end position="257"/>
    </location>
</feature>
<evidence type="ECO:0000256" key="2">
    <source>
        <dbReference type="ARBA" id="ARBA00022737"/>
    </source>
</evidence>
<keyword evidence="3" id="KW-0547">Nucleotide-binding</keyword>
<keyword evidence="4 6" id="KW-0067">ATP-binding</keyword>
<keyword evidence="7" id="KW-1185">Reference proteome</keyword>
<dbReference type="EMBL" id="JAMRYM010000003">
    <property type="protein sequence ID" value="MCM6761216.1"/>
    <property type="molecule type" value="Genomic_DNA"/>
</dbReference>
<dbReference type="GO" id="GO:0016887">
    <property type="term" value="F:ATP hydrolysis activity"/>
    <property type="evidence" value="ECO:0007669"/>
    <property type="project" value="InterPro"/>
</dbReference>
<dbReference type="InterPro" id="IPR027417">
    <property type="entry name" value="P-loop_NTPase"/>
</dbReference>
<organism evidence="6 7">
    <name type="scientific">Rathayibacter rubneri</name>
    <dbReference type="NCBI Taxonomy" id="2950106"/>
    <lineage>
        <taxon>Bacteria</taxon>
        <taxon>Bacillati</taxon>
        <taxon>Actinomycetota</taxon>
        <taxon>Actinomycetes</taxon>
        <taxon>Micrococcales</taxon>
        <taxon>Microbacteriaceae</taxon>
        <taxon>Rathayibacter</taxon>
    </lineage>
</organism>
<dbReference type="Gene3D" id="3.40.50.300">
    <property type="entry name" value="P-loop containing nucleotide triphosphate hydrolases"/>
    <property type="match status" value="2"/>
</dbReference>
<dbReference type="PROSITE" id="PS00211">
    <property type="entry name" value="ABC_TRANSPORTER_1"/>
    <property type="match status" value="1"/>
</dbReference>
<dbReference type="InterPro" id="IPR017871">
    <property type="entry name" value="ABC_transporter-like_CS"/>
</dbReference>
<dbReference type="PANTHER" id="PTHR43790:SF9">
    <property type="entry name" value="GALACTOFURANOSE TRANSPORTER ATP-BINDING PROTEIN YTFR"/>
    <property type="match status" value="1"/>
</dbReference>
<dbReference type="Proteomes" id="UP001155240">
    <property type="component" value="Unassembled WGS sequence"/>
</dbReference>
<dbReference type="RefSeq" id="WP_251943223.1">
    <property type="nucleotide sequence ID" value="NZ_JAMRYM010000003.1"/>
</dbReference>
<keyword evidence="1" id="KW-0813">Transport</keyword>
<dbReference type="CDD" id="cd03216">
    <property type="entry name" value="ABC_Carb_Monos_I"/>
    <property type="match status" value="1"/>
</dbReference>
<keyword evidence="2" id="KW-0677">Repeat</keyword>
<evidence type="ECO:0000313" key="6">
    <source>
        <dbReference type="EMBL" id="MCM6761216.1"/>
    </source>
</evidence>
<dbReference type="InterPro" id="IPR003439">
    <property type="entry name" value="ABC_transporter-like_ATP-bd"/>
</dbReference>
<evidence type="ECO:0000256" key="1">
    <source>
        <dbReference type="ARBA" id="ARBA00022448"/>
    </source>
</evidence>
<accession>A0A9X2IR93</accession>
<dbReference type="Pfam" id="PF00005">
    <property type="entry name" value="ABC_tran"/>
    <property type="match status" value="2"/>
</dbReference>
<protein>
    <submittedName>
        <fullName evidence="6">Sugar ABC transporter ATP-binding protein</fullName>
    </submittedName>
</protein>
<reference evidence="6" key="1">
    <citation type="submission" date="2022-06" db="EMBL/GenBank/DDBJ databases">
        <title>Whole genome shotgun sequencing (WGS) of Rathayibacter sp. ZW T2_19, isolated from stored onions (Allium cepa).</title>
        <authorList>
            <person name="Stoll D.A."/>
            <person name="Huch M."/>
        </authorList>
    </citation>
    <scope>NUCLEOTIDE SEQUENCE</scope>
    <source>
        <strain evidence="6">ZW T2_19</strain>
    </source>
</reference>
<dbReference type="SUPFAM" id="SSF52540">
    <property type="entry name" value="P-loop containing nucleoside triphosphate hydrolases"/>
    <property type="match status" value="2"/>
</dbReference>
<dbReference type="GO" id="GO:0005524">
    <property type="term" value="F:ATP binding"/>
    <property type="evidence" value="ECO:0007669"/>
    <property type="project" value="UniProtKB-KW"/>
</dbReference>
<feature type="domain" description="ABC transporter" evidence="5">
    <location>
        <begin position="270"/>
        <end position="515"/>
    </location>
</feature>
<gene>
    <name evidence="6" type="ORF">NB037_02180</name>
</gene>
<evidence type="ECO:0000259" key="5">
    <source>
        <dbReference type="PROSITE" id="PS50893"/>
    </source>
</evidence>
<dbReference type="InterPro" id="IPR050107">
    <property type="entry name" value="ABC_carbohydrate_import_ATPase"/>
</dbReference>
<dbReference type="InterPro" id="IPR003593">
    <property type="entry name" value="AAA+_ATPase"/>
</dbReference>
<dbReference type="AlphaFoldDB" id="A0A9X2IR93"/>
<evidence type="ECO:0000256" key="3">
    <source>
        <dbReference type="ARBA" id="ARBA00022741"/>
    </source>
</evidence>
<dbReference type="PROSITE" id="PS50893">
    <property type="entry name" value="ABC_TRANSPORTER_2"/>
    <property type="match status" value="2"/>
</dbReference>
<dbReference type="CDD" id="cd03215">
    <property type="entry name" value="ABC_Carb_Monos_II"/>
    <property type="match status" value="1"/>
</dbReference>
<evidence type="ECO:0000256" key="4">
    <source>
        <dbReference type="ARBA" id="ARBA00022840"/>
    </source>
</evidence>
<dbReference type="SMART" id="SM00382">
    <property type="entry name" value="AAA"/>
    <property type="match status" value="1"/>
</dbReference>
<name>A0A9X2IR93_9MICO</name>
<comment type="caution">
    <text evidence="6">The sequence shown here is derived from an EMBL/GenBank/DDBJ whole genome shotgun (WGS) entry which is preliminary data.</text>
</comment>
<sequence>MSTRPHTPPAGDNLVIRGFSKSFNGIRVLDGVDLTLGYGEVHGLLGQNGSGKSTLIKCLNGAYQPDTGDLLVGGRELPLPLPAGEFQNLGLSFVHQDLGLIPELSVLENLKLVDLSRSRTWRIDWRSERRRTAAVLEQYGLGDLDPDRPVSALSPTERALLAIVRAVEAVRASANHGVLVLDEPTVFLPREGVERLFGLVRDVSAHGTSVLFVSHDIDEVREVTDRVTVLRDGRTAGTAVTEDCTETTLVEMIVGRSLERAAERSAVARVSTEVVLTAQSLITPGLRGIDFALRGGEILGVTGLAGSGFDDVPYALFGAMAGTEGSLSTTDDRPALDLSAVTPIALLERGIALVPGDRQHDGAAMDLSVGDNITMQVLDDYRPWLLRRGEMDARSAELVREYDVRPADSRAVYGSLSGGNQQKALLAKWMQTDPRVLLLHEPTQGVDVGAREQIFAVLREAADSGMAVVCASSDAEQLARICGRVLILSRGVIGAELVGADLSKDRILETIYNSAPVAAVAS</sequence>
<evidence type="ECO:0000313" key="7">
    <source>
        <dbReference type="Proteomes" id="UP001155240"/>
    </source>
</evidence>
<dbReference type="PANTHER" id="PTHR43790">
    <property type="entry name" value="CARBOHYDRATE TRANSPORT ATP-BINDING PROTEIN MG119-RELATED"/>
    <property type="match status" value="1"/>
</dbReference>
<proteinExistence type="predicted"/>